<organism evidence="1">
    <name type="scientific">marine metagenome</name>
    <dbReference type="NCBI Taxonomy" id="408172"/>
    <lineage>
        <taxon>unclassified sequences</taxon>
        <taxon>metagenomes</taxon>
        <taxon>ecological metagenomes</taxon>
    </lineage>
</organism>
<gene>
    <name evidence="1" type="ORF">METZ01_LOCUS481213</name>
</gene>
<name>A0A383C8J0_9ZZZZ</name>
<sequence>MNLVMDVAVKSACDAIRTDWTLNEVQALFTEPFSDLLYRAHQLHRCWFDPS</sequence>
<dbReference type="AlphaFoldDB" id="A0A383C8J0"/>
<feature type="non-terminal residue" evidence="1">
    <location>
        <position position="51"/>
    </location>
</feature>
<dbReference type="EMBL" id="UINC01206640">
    <property type="protein sequence ID" value="SVE28359.1"/>
    <property type="molecule type" value="Genomic_DNA"/>
</dbReference>
<reference evidence="1" key="1">
    <citation type="submission" date="2018-05" db="EMBL/GenBank/DDBJ databases">
        <authorList>
            <person name="Lanie J.A."/>
            <person name="Ng W.-L."/>
            <person name="Kazmierczak K.M."/>
            <person name="Andrzejewski T.M."/>
            <person name="Davidsen T.M."/>
            <person name="Wayne K.J."/>
            <person name="Tettelin H."/>
            <person name="Glass J.I."/>
            <person name="Rusch D."/>
            <person name="Podicherti R."/>
            <person name="Tsui H.-C.T."/>
            <person name="Winkler M.E."/>
        </authorList>
    </citation>
    <scope>NUCLEOTIDE SEQUENCE</scope>
</reference>
<accession>A0A383C8J0</accession>
<protein>
    <submittedName>
        <fullName evidence="1">Uncharacterized protein</fullName>
    </submittedName>
</protein>
<proteinExistence type="predicted"/>
<evidence type="ECO:0000313" key="1">
    <source>
        <dbReference type="EMBL" id="SVE28359.1"/>
    </source>
</evidence>